<evidence type="ECO:0000256" key="1">
    <source>
        <dbReference type="SAM" id="Phobius"/>
    </source>
</evidence>
<feature type="transmembrane region" description="Helical" evidence="1">
    <location>
        <begin position="58"/>
        <end position="77"/>
    </location>
</feature>
<evidence type="ECO:0000313" key="2">
    <source>
        <dbReference type="EMBL" id="WAC01911.1"/>
    </source>
</evidence>
<keyword evidence="1" id="KW-0812">Transmembrane</keyword>
<keyword evidence="1" id="KW-0472">Membrane</keyword>
<protein>
    <submittedName>
        <fullName evidence="2">Uncharacterized protein</fullName>
    </submittedName>
</protein>
<sequence length="135" mass="14606">MIRNILATFLGFIAASIIVYVFETLIGHNLFPLPSDASPTDMDWIKSNMNKIPLGAKAFVVIGHFMGIIVGMFIAGLISKTSMLPAYIVASILILATAFVTFTLPKGLWFILAEGVAVFAGFSFGKTLAQKNVYN</sequence>
<dbReference type="Proteomes" id="UP001164705">
    <property type="component" value="Chromosome"/>
</dbReference>
<proteinExistence type="predicted"/>
<reference evidence="2" key="1">
    <citation type="submission" date="2022-11" db="EMBL/GenBank/DDBJ databases">
        <title>Lacinutrix neustonica HL-RS19T sp. nov., isolated from the surface microlayer sample of brackish Lake Shihwa.</title>
        <authorList>
            <person name="Choi J.Y."/>
            <person name="Hwang C.Y."/>
        </authorList>
    </citation>
    <scope>NUCLEOTIDE SEQUENCE</scope>
    <source>
        <strain evidence="2">HL-RS19</strain>
    </source>
</reference>
<name>A0A9E8SDB3_9FLAO</name>
<gene>
    <name evidence="2" type="ORF">N7U66_18995</name>
</gene>
<feature type="transmembrane region" description="Helical" evidence="1">
    <location>
        <begin position="5"/>
        <end position="22"/>
    </location>
</feature>
<dbReference type="EMBL" id="CP113088">
    <property type="protein sequence ID" value="WAC01911.1"/>
    <property type="molecule type" value="Genomic_DNA"/>
</dbReference>
<feature type="transmembrane region" description="Helical" evidence="1">
    <location>
        <begin position="108"/>
        <end position="129"/>
    </location>
</feature>
<dbReference type="AlphaFoldDB" id="A0A9E8SDB3"/>
<organism evidence="2 3">
    <name type="scientific">Lacinutrix neustonica</name>
    <dbReference type="NCBI Taxonomy" id="2980107"/>
    <lineage>
        <taxon>Bacteria</taxon>
        <taxon>Pseudomonadati</taxon>
        <taxon>Bacteroidota</taxon>
        <taxon>Flavobacteriia</taxon>
        <taxon>Flavobacteriales</taxon>
        <taxon>Flavobacteriaceae</taxon>
        <taxon>Lacinutrix</taxon>
    </lineage>
</organism>
<feature type="transmembrane region" description="Helical" evidence="1">
    <location>
        <begin position="84"/>
        <end position="102"/>
    </location>
</feature>
<evidence type="ECO:0000313" key="3">
    <source>
        <dbReference type="Proteomes" id="UP001164705"/>
    </source>
</evidence>
<keyword evidence="3" id="KW-1185">Reference proteome</keyword>
<dbReference type="RefSeq" id="WP_267676509.1">
    <property type="nucleotide sequence ID" value="NZ_CP113088.1"/>
</dbReference>
<accession>A0A9E8SDB3</accession>
<dbReference type="KEGG" id="lnu:N7U66_18995"/>
<keyword evidence="1" id="KW-1133">Transmembrane helix</keyword>